<dbReference type="InterPro" id="IPR050910">
    <property type="entry name" value="JMJD6_ArgDemeth/LysHydrox"/>
</dbReference>
<dbReference type="SUPFAM" id="SSF51197">
    <property type="entry name" value="Clavaminate synthase-like"/>
    <property type="match status" value="1"/>
</dbReference>
<keyword evidence="3" id="KW-1185">Reference proteome</keyword>
<dbReference type="OrthoDB" id="438164at2759"/>
<organism evidence="2 3">
    <name type="scientific">Acanthosepion pharaonis</name>
    <name type="common">Pharaoh cuttlefish</name>
    <name type="synonym">Sepia pharaonis</name>
    <dbReference type="NCBI Taxonomy" id="158019"/>
    <lineage>
        <taxon>Eukaryota</taxon>
        <taxon>Metazoa</taxon>
        <taxon>Spiralia</taxon>
        <taxon>Lophotrochozoa</taxon>
        <taxon>Mollusca</taxon>
        <taxon>Cephalopoda</taxon>
        <taxon>Coleoidea</taxon>
        <taxon>Decapodiformes</taxon>
        <taxon>Sepiida</taxon>
        <taxon>Sepiina</taxon>
        <taxon>Sepiidae</taxon>
        <taxon>Acanthosepion</taxon>
    </lineage>
</organism>
<name>A0A812C8G4_ACAPH</name>
<dbReference type="Pfam" id="PF13621">
    <property type="entry name" value="Cupin_8"/>
    <property type="match status" value="1"/>
</dbReference>
<dbReference type="GO" id="GO:0000987">
    <property type="term" value="F:cis-regulatory region sequence-specific DNA binding"/>
    <property type="evidence" value="ECO:0007669"/>
    <property type="project" value="TreeGrafter"/>
</dbReference>
<gene>
    <name evidence="2" type="ORF">SPHA_30490</name>
</gene>
<feature type="domain" description="JmjC" evidence="1">
    <location>
        <begin position="163"/>
        <end position="287"/>
    </location>
</feature>
<reference evidence="2" key="1">
    <citation type="submission" date="2021-01" db="EMBL/GenBank/DDBJ databases">
        <authorList>
            <person name="Li R."/>
            <person name="Bekaert M."/>
        </authorList>
    </citation>
    <scope>NUCLEOTIDE SEQUENCE</scope>
    <source>
        <strain evidence="2">Farmed</strain>
    </source>
</reference>
<proteinExistence type="predicted"/>
<evidence type="ECO:0000313" key="2">
    <source>
        <dbReference type="EMBL" id="CAE1256850.1"/>
    </source>
</evidence>
<evidence type="ECO:0000259" key="1">
    <source>
        <dbReference type="PROSITE" id="PS51184"/>
    </source>
</evidence>
<dbReference type="AlphaFoldDB" id="A0A812C8G4"/>
<dbReference type="PANTHER" id="PTHR12480">
    <property type="entry name" value="ARGININE DEMETHYLASE AND LYSYL-HYDROXYLASE JMJD"/>
    <property type="match status" value="1"/>
</dbReference>
<dbReference type="InterPro" id="IPR041667">
    <property type="entry name" value="Cupin_8"/>
</dbReference>
<dbReference type="InterPro" id="IPR003347">
    <property type="entry name" value="JmjC_dom"/>
</dbReference>
<comment type="caution">
    <text evidence="2">The sequence shown here is derived from an EMBL/GenBank/DDBJ whole genome shotgun (WGS) entry which is preliminary data.</text>
</comment>
<protein>
    <submittedName>
        <fullName evidence="2">JmjC domain-containing protein 8</fullName>
    </submittedName>
</protein>
<accession>A0A812C8G4</accession>
<dbReference type="Proteomes" id="UP000597762">
    <property type="component" value="Unassembled WGS sequence"/>
</dbReference>
<dbReference type="GO" id="GO:0005634">
    <property type="term" value="C:nucleus"/>
    <property type="evidence" value="ECO:0007669"/>
    <property type="project" value="TreeGrafter"/>
</dbReference>
<sequence length="287" mass="32958">MKKRKRKCCICPDVGLAVVVITKTRKMIHQRNAWLFLLLTNAYSLDDGGWFTEQDVILVEPGPCNIAFINGTLTQEKFLNHFASKRPFAIDQATDNLVFQKACSKENLIKKYGKKVVRLSTANTYSYKKVDVPLQEYIAHYMKPQRLNTPGNETLYWFGDNDASWNTFFNIYKPPPFELPGMVGAYSFGAAAAGTGVPFHFHGPGFAEMIYGRKRWFLYPPEIIPDFHPNQTTLQWFFNEYPKLQAENKPFECTISPGQAIYFPDRWWHATLNIDNGVFISTFLGPK</sequence>
<dbReference type="EMBL" id="CAHIKZ030001224">
    <property type="protein sequence ID" value="CAE1256850.1"/>
    <property type="molecule type" value="Genomic_DNA"/>
</dbReference>
<dbReference type="PANTHER" id="PTHR12480:SF21">
    <property type="entry name" value="JMJC DOMAIN-CONTAINING PROTEIN 8"/>
    <property type="match status" value="1"/>
</dbReference>
<evidence type="ECO:0000313" key="3">
    <source>
        <dbReference type="Proteomes" id="UP000597762"/>
    </source>
</evidence>
<dbReference type="PROSITE" id="PS51184">
    <property type="entry name" value="JMJC"/>
    <property type="match status" value="1"/>
</dbReference>
<dbReference type="Gene3D" id="2.60.120.650">
    <property type="entry name" value="Cupin"/>
    <property type="match status" value="1"/>
</dbReference>